<evidence type="ECO:0000259" key="1">
    <source>
        <dbReference type="PROSITE" id="PS50104"/>
    </source>
</evidence>
<feature type="domain" description="TIR" evidence="1">
    <location>
        <begin position="125"/>
        <end position="261"/>
    </location>
</feature>
<dbReference type="SUPFAM" id="SSF52200">
    <property type="entry name" value="Toll/Interleukin receptor TIR domain"/>
    <property type="match status" value="1"/>
</dbReference>
<dbReference type="Proteomes" id="UP000683360">
    <property type="component" value="Unassembled WGS sequence"/>
</dbReference>
<gene>
    <name evidence="2" type="ORF">MEDL_29571</name>
</gene>
<sequence>MSVLRLGKESSINIEFIQVLTFIASRKNDLKFVHHLVPVGLWKNYLERLWEFLKFLQIFNLTSKQVEIAEYLQAILIEKDFLLARKNRIGQFKPSTTTTCDLEYDIKAESICIAEIKSANVPQHYRYDYFVIMGKVDYGWIHCFLHHQLKIQMSDDDSSFTGWPGVIDYDSCSSLLETTIEGIKECRKSILVLSKDFLKREWCVLKKIITETMKRRSNFLLIVLLEHCYIPSEIDSERLSFFNFTDDKKIPIEVQHLKLALLEH</sequence>
<dbReference type="Gene3D" id="3.40.50.10140">
    <property type="entry name" value="Toll/interleukin-1 receptor homology (TIR) domain"/>
    <property type="match status" value="1"/>
</dbReference>
<dbReference type="EMBL" id="CAJPWZ010001456">
    <property type="protein sequence ID" value="CAG2215813.1"/>
    <property type="molecule type" value="Genomic_DNA"/>
</dbReference>
<dbReference type="OrthoDB" id="10351218at2759"/>
<accession>A0A8S3SFU5</accession>
<dbReference type="InterPro" id="IPR000157">
    <property type="entry name" value="TIR_dom"/>
</dbReference>
<evidence type="ECO:0000313" key="2">
    <source>
        <dbReference type="EMBL" id="CAG2215813.1"/>
    </source>
</evidence>
<dbReference type="GO" id="GO:0007165">
    <property type="term" value="P:signal transduction"/>
    <property type="evidence" value="ECO:0007669"/>
    <property type="project" value="InterPro"/>
</dbReference>
<dbReference type="InterPro" id="IPR035897">
    <property type="entry name" value="Toll_tir_struct_dom_sf"/>
</dbReference>
<dbReference type="Pfam" id="PF01582">
    <property type="entry name" value="TIR"/>
    <property type="match status" value="1"/>
</dbReference>
<organism evidence="2 3">
    <name type="scientific">Mytilus edulis</name>
    <name type="common">Blue mussel</name>
    <dbReference type="NCBI Taxonomy" id="6550"/>
    <lineage>
        <taxon>Eukaryota</taxon>
        <taxon>Metazoa</taxon>
        <taxon>Spiralia</taxon>
        <taxon>Lophotrochozoa</taxon>
        <taxon>Mollusca</taxon>
        <taxon>Bivalvia</taxon>
        <taxon>Autobranchia</taxon>
        <taxon>Pteriomorphia</taxon>
        <taxon>Mytilida</taxon>
        <taxon>Mytiloidea</taxon>
        <taxon>Mytilidae</taxon>
        <taxon>Mytilinae</taxon>
        <taxon>Mytilus</taxon>
    </lineage>
</organism>
<dbReference type="AlphaFoldDB" id="A0A8S3SFU5"/>
<reference evidence="2" key="1">
    <citation type="submission" date="2021-03" db="EMBL/GenBank/DDBJ databases">
        <authorList>
            <person name="Bekaert M."/>
        </authorList>
    </citation>
    <scope>NUCLEOTIDE SEQUENCE</scope>
</reference>
<comment type="caution">
    <text evidence="2">The sequence shown here is derived from an EMBL/GenBank/DDBJ whole genome shotgun (WGS) entry which is preliminary data.</text>
</comment>
<evidence type="ECO:0000313" key="3">
    <source>
        <dbReference type="Proteomes" id="UP000683360"/>
    </source>
</evidence>
<keyword evidence="3" id="KW-1185">Reference proteome</keyword>
<dbReference type="PROSITE" id="PS50104">
    <property type="entry name" value="TIR"/>
    <property type="match status" value="1"/>
</dbReference>
<name>A0A8S3SFU5_MYTED</name>
<proteinExistence type="predicted"/>
<protein>
    <recommendedName>
        <fullName evidence="1">TIR domain-containing protein</fullName>
    </recommendedName>
</protein>